<dbReference type="HAMAP" id="MF_00479">
    <property type="entry name" value="RsxG_RnfG"/>
    <property type="match status" value="1"/>
</dbReference>
<evidence type="ECO:0000256" key="3">
    <source>
        <dbReference type="ARBA" id="ARBA00022519"/>
    </source>
</evidence>
<dbReference type="InterPro" id="IPR010209">
    <property type="entry name" value="Ion_transpt_RnfG/RsxG"/>
</dbReference>
<evidence type="ECO:0000313" key="19">
    <source>
        <dbReference type="EMBL" id="MDH8679431.1"/>
    </source>
</evidence>
<sequence>MAKKKQILYPVLFMLLVTVVYTSVLAFINESTASTIKAQEELRVKRSVLYVLDLPVSDVDSEVNALYDGKINETTKDGRDYFVYANDGTVEGYAFIFSGTGLWGSITGYIAFNPDFTKILGIDFVSHSETPGLGGRIDEPWFKEQFRGITLNDDMSIIVKPASGGNIDGITGASLTTDSVKKMVNTFIEETLTFAKEAKL</sequence>
<keyword evidence="16" id="KW-0249">Electron transport</keyword>
<keyword evidence="5 16" id="KW-0285">Flavoprotein</keyword>
<keyword evidence="3" id="KW-0997">Cell inner membrane</keyword>
<comment type="caution">
    <text evidence="16">Lacks conserved residue(s) required for the propagation of feature annotation.</text>
</comment>
<feature type="transmembrane region" description="Helical" evidence="17">
    <location>
        <begin position="7"/>
        <end position="28"/>
    </location>
</feature>
<evidence type="ECO:0000256" key="7">
    <source>
        <dbReference type="ARBA" id="ARBA00022692"/>
    </source>
</evidence>
<dbReference type="RefSeq" id="WP_281095327.1">
    <property type="nucleotide sequence ID" value="NZ_JARYZI010000012.1"/>
</dbReference>
<dbReference type="Proteomes" id="UP001158045">
    <property type="component" value="Unassembled WGS sequence"/>
</dbReference>
<organism evidence="19 20">
    <name type="scientific">Fusibacter bizertensis</name>
    <dbReference type="NCBI Taxonomy" id="1488331"/>
    <lineage>
        <taxon>Bacteria</taxon>
        <taxon>Bacillati</taxon>
        <taxon>Bacillota</taxon>
        <taxon>Clostridia</taxon>
        <taxon>Eubacteriales</taxon>
        <taxon>Eubacteriales Family XII. Incertae Sedis</taxon>
        <taxon>Fusibacter</taxon>
    </lineage>
</organism>
<keyword evidence="10" id="KW-0520">NAD</keyword>
<keyword evidence="15" id="KW-0739">Sodium transport</keyword>
<evidence type="ECO:0000256" key="11">
    <source>
        <dbReference type="ARBA" id="ARBA00023053"/>
    </source>
</evidence>
<comment type="caution">
    <text evidence="19">The sequence shown here is derived from an EMBL/GenBank/DDBJ whole genome shotgun (WGS) entry which is preliminary data.</text>
</comment>
<dbReference type="EC" id="7.-.-.-" evidence="16"/>
<reference evidence="19 20" key="1">
    <citation type="submission" date="2023-04" db="EMBL/GenBank/DDBJ databases">
        <title>Fusibacter bizertensis strain WBS, isolated from littoral bottom sediments of the Arctic seas - biochemical and genomic analysis.</title>
        <authorList>
            <person name="Brioukhanov A.L."/>
        </authorList>
    </citation>
    <scope>NUCLEOTIDE SEQUENCE [LARGE SCALE GENOMIC DNA]</scope>
    <source>
        <strain evidence="19 20">WBS</strain>
    </source>
</reference>
<comment type="similarity">
    <text evidence="16">Belongs to the RnfG family.</text>
</comment>
<name>A0ABT6NG68_9FIRM</name>
<keyword evidence="6 16" id="KW-0288">FMN</keyword>
<evidence type="ECO:0000256" key="12">
    <source>
        <dbReference type="ARBA" id="ARBA00023065"/>
    </source>
</evidence>
<evidence type="ECO:0000256" key="13">
    <source>
        <dbReference type="ARBA" id="ARBA00023075"/>
    </source>
</evidence>
<gene>
    <name evidence="16" type="primary">rnfG</name>
    <name evidence="19" type="ORF">QE109_14830</name>
</gene>
<evidence type="ECO:0000256" key="6">
    <source>
        <dbReference type="ARBA" id="ARBA00022643"/>
    </source>
</evidence>
<keyword evidence="9 16" id="KW-1133">Transmembrane helix</keyword>
<dbReference type="InterPro" id="IPR010204">
    <property type="entry name" value="NqrC"/>
</dbReference>
<comment type="subunit">
    <text evidence="16">The complex is composed of six subunits: RnfA, RnfB, RnfC, RnfD, RnfE and RnfG.</text>
</comment>
<dbReference type="PANTHER" id="PTHR37838">
    <property type="entry name" value="NA(+)-TRANSLOCATING NADH-QUINONE REDUCTASE SUBUNIT C"/>
    <property type="match status" value="1"/>
</dbReference>
<evidence type="ECO:0000256" key="1">
    <source>
        <dbReference type="ARBA" id="ARBA00022448"/>
    </source>
</evidence>
<evidence type="ECO:0000256" key="14">
    <source>
        <dbReference type="ARBA" id="ARBA00023136"/>
    </source>
</evidence>
<dbReference type="SMART" id="SM00900">
    <property type="entry name" value="FMN_bind"/>
    <property type="match status" value="1"/>
</dbReference>
<dbReference type="Pfam" id="PF04205">
    <property type="entry name" value="FMN_bind"/>
    <property type="match status" value="1"/>
</dbReference>
<keyword evidence="2 16" id="KW-1003">Cell membrane</keyword>
<evidence type="ECO:0000313" key="20">
    <source>
        <dbReference type="Proteomes" id="UP001158045"/>
    </source>
</evidence>
<accession>A0ABT6NG68</accession>
<evidence type="ECO:0000256" key="5">
    <source>
        <dbReference type="ARBA" id="ARBA00022630"/>
    </source>
</evidence>
<dbReference type="PANTHER" id="PTHR37838:SF1">
    <property type="entry name" value="NA(+)-TRANSLOCATING NADH-QUINONE REDUCTASE SUBUNIT C"/>
    <property type="match status" value="1"/>
</dbReference>
<keyword evidence="20" id="KW-1185">Reference proteome</keyword>
<evidence type="ECO:0000256" key="10">
    <source>
        <dbReference type="ARBA" id="ARBA00023027"/>
    </source>
</evidence>
<comment type="function">
    <text evidence="16">Part of a membrane-bound complex that couples electron transfer with translocation of ions across the membrane.</text>
</comment>
<keyword evidence="4 16" id="KW-0597">Phosphoprotein</keyword>
<evidence type="ECO:0000256" key="2">
    <source>
        <dbReference type="ARBA" id="ARBA00022475"/>
    </source>
</evidence>
<dbReference type="PIRSF" id="PIRSF006091">
    <property type="entry name" value="E_trnsport_RnfG"/>
    <property type="match status" value="1"/>
</dbReference>
<feature type="domain" description="FMN-binding" evidence="18">
    <location>
        <begin position="101"/>
        <end position="191"/>
    </location>
</feature>
<evidence type="ECO:0000259" key="18">
    <source>
        <dbReference type="SMART" id="SM00900"/>
    </source>
</evidence>
<dbReference type="EMBL" id="JARYZI010000012">
    <property type="protein sequence ID" value="MDH8679431.1"/>
    <property type="molecule type" value="Genomic_DNA"/>
</dbReference>
<keyword evidence="14 16" id="KW-0472">Membrane</keyword>
<evidence type="ECO:0000256" key="17">
    <source>
        <dbReference type="SAM" id="Phobius"/>
    </source>
</evidence>
<keyword evidence="11" id="KW-0915">Sodium</keyword>
<protein>
    <recommendedName>
        <fullName evidence="16">Ion-translocating oxidoreductase complex subunit G</fullName>
        <ecNumber evidence="16">7.-.-.-</ecNumber>
    </recommendedName>
    <alternativeName>
        <fullName evidence="16">Rnf electron transport complex subunit G</fullName>
    </alternativeName>
</protein>
<evidence type="ECO:0000256" key="15">
    <source>
        <dbReference type="ARBA" id="ARBA00023201"/>
    </source>
</evidence>
<keyword evidence="13" id="KW-0830">Ubiquinone</keyword>
<keyword evidence="12" id="KW-0406">Ion transport</keyword>
<keyword evidence="7 16" id="KW-0812">Transmembrane</keyword>
<evidence type="ECO:0000256" key="9">
    <source>
        <dbReference type="ARBA" id="ARBA00022989"/>
    </source>
</evidence>
<evidence type="ECO:0000256" key="16">
    <source>
        <dbReference type="HAMAP-Rule" id="MF_00479"/>
    </source>
</evidence>
<evidence type="ECO:0000256" key="4">
    <source>
        <dbReference type="ARBA" id="ARBA00022553"/>
    </source>
</evidence>
<proteinExistence type="inferred from homology"/>
<comment type="cofactor">
    <cofactor evidence="16">
        <name>FMN</name>
        <dbReference type="ChEBI" id="CHEBI:58210"/>
    </cofactor>
</comment>
<dbReference type="InterPro" id="IPR007329">
    <property type="entry name" value="FMN-bd"/>
</dbReference>
<comment type="subcellular location">
    <subcellularLocation>
        <location evidence="16">Cell membrane</location>
        <topology evidence="16">Single-pass membrane protein</topology>
    </subcellularLocation>
</comment>
<keyword evidence="8 16" id="KW-1278">Translocase</keyword>
<keyword evidence="1 16" id="KW-0813">Transport</keyword>
<evidence type="ECO:0000256" key="8">
    <source>
        <dbReference type="ARBA" id="ARBA00022967"/>
    </source>
</evidence>